<dbReference type="InterPro" id="IPR016162">
    <property type="entry name" value="Ald_DH_N"/>
</dbReference>
<evidence type="ECO:0000313" key="5">
    <source>
        <dbReference type="Proteomes" id="UP000190092"/>
    </source>
</evidence>
<protein>
    <submittedName>
        <fullName evidence="4">Aldehyde dehydrogenase family protein</fullName>
    </submittedName>
</protein>
<evidence type="ECO:0000256" key="1">
    <source>
        <dbReference type="ARBA" id="ARBA00023002"/>
    </source>
</evidence>
<reference evidence="5" key="1">
    <citation type="submission" date="2017-02" db="EMBL/GenBank/DDBJ databases">
        <authorList>
            <person name="Varghese N."/>
            <person name="Submissions S."/>
        </authorList>
    </citation>
    <scope>NUCLEOTIDE SEQUENCE [LARGE SCALE GENOMIC DNA]</scope>
    <source>
        <strain evidence="5">ATCC 27094</strain>
    </source>
</reference>
<dbReference type="Pfam" id="PF00171">
    <property type="entry name" value="Aldedh"/>
    <property type="match status" value="1"/>
</dbReference>
<dbReference type="EMBL" id="FUWJ01000002">
    <property type="protein sequence ID" value="SJZ73063.1"/>
    <property type="molecule type" value="Genomic_DNA"/>
</dbReference>
<sequence length="144" mass="15642">MREGYGPQGGSKRSRITEHHIVKRQPPSMYASLWNENALQGIDQLAPFAHPTVRKIIVTGSVEVGQATGRTGGSAHEAHIDGIGRTYPVLVFDDADADAEAAARALAAKTLCNAIQDCISLTRFFIQGAFSTAFSPDWFRLSKR</sequence>
<dbReference type="Proteomes" id="UP000190092">
    <property type="component" value="Unassembled WGS sequence"/>
</dbReference>
<dbReference type="SUPFAM" id="SSF53720">
    <property type="entry name" value="ALDH-like"/>
    <property type="match status" value="1"/>
</dbReference>
<evidence type="ECO:0000313" key="4">
    <source>
        <dbReference type="EMBL" id="SJZ73063.1"/>
    </source>
</evidence>
<dbReference type="Gene3D" id="3.40.309.10">
    <property type="entry name" value="Aldehyde Dehydrogenase, Chain A, domain 2"/>
    <property type="match status" value="1"/>
</dbReference>
<dbReference type="Gene3D" id="3.40.605.10">
    <property type="entry name" value="Aldehyde Dehydrogenase, Chain A, domain 1"/>
    <property type="match status" value="1"/>
</dbReference>
<feature type="region of interest" description="Disordered" evidence="2">
    <location>
        <begin position="1"/>
        <end position="21"/>
    </location>
</feature>
<keyword evidence="5" id="KW-1185">Reference proteome</keyword>
<name>A0A1T4N188_9HYPH</name>
<dbReference type="GO" id="GO:0016620">
    <property type="term" value="F:oxidoreductase activity, acting on the aldehyde or oxo group of donors, NAD or NADP as acceptor"/>
    <property type="evidence" value="ECO:0007669"/>
    <property type="project" value="InterPro"/>
</dbReference>
<proteinExistence type="predicted"/>
<dbReference type="STRING" id="225324.SAMN02745126_02063"/>
<accession>A0A1T4N188</accession>
<feature type="domain" description="Aldehyde dehydrogenase" evidence="3">
    <location>
        <begin position="49"/>
        <end position="134"/>
    </location>
</feature>
<dbReference type="InterPro" id="IPR016163">
    <property type="entry name" value="Ald_DH_C"/>
</dbReference>
<dbReference type="InterPro" id="IPR016161">
    <property type="entry name" value="Ald_DH/histidinol_DH"/>
</dbReference>
<evidence type="ECO:0000259" key="3">
    <source>
        <dbReference type="Pfam" id="PF00171"/>
    </source>
</evidence>
<dbReference type="InterPro" id="IPR015590">
    <property type="entry name" value="Aldehyde_DH_dom"/>
</dbReference>
<keyword evidence="1" id="KW-0560">Oxidoreductase</keyword>
<gene>
    <name evidence="4" type="ORF">SAMN02745126_02063</name>
</gene>
<evidence type="ECO:0000256" key="2">
    <source>
        <dbReference type="SAM" id="MobiDB-lite"/>
    </source>
</evidence>
<dbReference type="AlphaFoldDB" id="A0A1T4N188"/>
<organism evidence="4 5">
    <name type="scientific">Enhydrobacter aerosaccus</name>
    <dbReference type="NCBI Taxonomy" id="225324"/>
    <lineage>
        <taxon>Bacteria</taxon>
        <taxon>Pseudomonadati</taxon>
        <taxon>Pseudomonadota</taxon>
        <taxon>Alphaproteobacteria</taxon>
        <taxon>Hyphomicrobiales</taxon>
        <taxon>Enhydrobacter</taxon>
    </lineage>
</organism>
<dbReference type="RefSeq" id="WP_218191026.1">
    <property type="nucleotide sequence ID" value="NZ_FUWJ01000002.1"/>
</dbReference>